<accession>A0A6G6ISV7</accession>
<dbReference type="RefSeq" id="WP_024767636.1">
    <property type="nucleotide sequence ID" value="NZ_CP049140.1"/>
</dbReference>
<reference evidence="3 4" key="1">
    <citation type="submission" date="2020-02" db="EMBL/GenBank/DDBJ databases">
        <title>Integrative conjugative elements (ICEs) and plasmids drive adaptation of Pseudomonas nitroreducens strain HBP1 to wastewater environment.</title>
        <authorList>
            <person name="Sentchilo V."/>
            <person name="Carraro N."/>
            <person name="Bertelli C."/>
            <person name="van der Meer J.R."/>
        </authorList>
    </citation>
    <scope>NUCLEOTIDE SEQUENCE [LARGE SCALE GENOMIC DNA]</scope>
    <source>
        <strain evidence="3 4">HBP1</strain>
    </source>
</reference>
<gene>
    <name evidence="3" type="ORF">G5B91_07025</name>
</gene>
<dbReference type="KEGG" id="pnt:G5B91_07025"/>
<name>A0A6G6ISV7_PSENT</name>
<evidence type="ECO:0000256" key="1">
    <source>
        <dbReference type="SAM" id="MobiDB-lite"/>
    </source>
</evidence>
<dbReference type="InterPro" id="IPR022213">
    <property type="entry name" value="DUF3742"/>
</dbReference>
<organism evidence="3 4">
    <name type="scientific">Pseudomonas nitroreducens</name>
    <dbReference type="NCBI Taxonomy" id="46680"/>
    <lineage>
        <taxon>Bacteria</taxon>
        <taxon>Pseudomonadati</taxon>
        <taxon>Pseudomonadota</taxon>
        <taxon>Gammaproteobacteria</taxon>
        <taxon>Pseudomonadales</taxon>
        <taxon>Pseudomonadaceae</taxon>
        <taxon>Pseudomonas</taxon>
    </lineage>
</organism>
<feature type="compositionally biased region" description="Basic and acidic residues" evidence="1">
    <location>
        <begin position="115"/>
        <end position="125"/>
    </location>
</feature>
<feature type="transmembrane region" description="Helical" evidence="2">
    <location>
        <begin position="59"/>
        <end position="81"/>
    </location>
</feature>
<evidence type="ECO:0000313" key="4">
    <source>
        <dbReference type="Proteomes" id="UP000501063"/>
    </source>
</evidence>
<sequence>MKPSAQTSFAERLGQSLGRMWRGCLRQERKVNGWLVEHGVPAGGATALLWMAKLAVLGVLLYVAFWLALLLVFATVAAWAVQRGALDEEFEWPFTDLDELRKTPGYDPVLYNDVAHPDYPEEKDD</sequence>
<keyword evidence="2" id="KW-0472">Membrane</keyword>
<dbReference type="Proteomes" id="UP000501063">
    <property type="component" value="Chromosome"/>
</dbReference>
<evidence type="ECO:0000256" key="2">
    <source>
        <dbReference type="SAM" id="Phobius"/>
    </source>
</evidence>
<keyword evidence="2" id="KW-1133">Transmembrane helix</keyword>
<keyword evidence="2" id="KW-0812">Transmembrane</keyword>
<evidence type="ECO:0000313" key="3">
    <source>
        <dbReference type="EMBL" id="QIE86033.1"/>
    </source>
</evidence>
<feature type="region of interest" description="Disordered" evidence="1">
    <location>
        <begin position="104"/>
        <end position="125"/>
    </location>
</feature>
<dbReference type="EMBL" id="CP049140">
    <property type="protein sequence ID" value="QIE86033.1"/>
    <property type="molecule type" value="Genomic_DNA"/>
</dbReference>
<dbReference type="Pfam" id="PF12553">
    <property type="entry name" value="DUF3742"/>
    <property type="match status" value="1"/>
</dbReference>
<dbReference type="AlphaFoldDB" id="A0A6G6ISV7"/>
<proteinExistence type="predicted"/>
<protein>
    <submittedName>
        <fullName evidence="3">DUF3742 family protein</fullName>
    </submittedName>
</protein>